<dbReference type="SUPFAM" id="SSF57903">
    <property type="entry name" value="FYVE/PHD zinc finger"/>
    <property type="match status" value="1"/>
</dbReference>
<dbReference type="InterPro" id="IPR013083">
    <property type="entry name" value="Znf_RING/FYVE/PHD"/>
</dbReference>
<evidence type="ECO:0000256" key="15">
    <source>
        <dbReference type="SAM" id="MobiDB-lite"/>
    </source>
</evidence>
<comment type="domain">
    <text evidence="14">The PHD-type zinc finger mediates the binding to H3K4me3.</text>
</comment>
<evidence type="ECO:0000256" key="7">
    <source>
        <dbReference type="ARBA" id="ARBA00022853"/>
    </source>
</evidence>
<dbReference type="PROSITE" id="PS01359">
    <property type="entry name" value="ZF_PHD_1"/>
    <property type="match status" value="1"/>
</dbReference>
<feature type="binding site" evidence="12">
    <location>
        <position position="391"/>
    </location>
    <ligand>
        <name>Zn(2+)</name>
        <dbReference type="ChEBI" id="CHEBI:29105"/>
        <label>2</label>
    </ligand>
</feature>
<dbReference type="InterPro" id="IPR019787">
    <property type="entry name" value="Znf_PHD-finger"/>
</dbReference>
<dbReference type="Pfam" id="PF12998">
    <property type="entry name" value="ING"/>
    <property type="match status" value="1"/>
</dbReference>
<keyword evidence="8" id="KW-0805">Transcription regulation</keyword>
<comment type="subcellular location">
    <subcellularLocation>
        <location evidence="1 14">Nucleus</location>
    </subcellularLocation>
</comment>
<dbReference type="PROSITE" id="PS50016">
    <property type="entry name" value="ZF_PHD_2"/>
    <property type="match status" value="1"/>
</dbReference>
<evidence type="ECO:0000256" key="5">
    <source>
        <dbReference type="ARBA" id="ARBA00022771"/>
    </source>
</evidence>
<evidence type="ECO:0000256" key="8">
    <source>
        <dbReference type="ARBA" id="ARBA00023015"/>
    </source>
</evidence>
<gene>
    <name evidence="17" type="primary">ING3</name>
    <name evidence="17" type="ORF">g.14140</name>
</gene>
<feature type="site" description="Histone H3K4me3 binding" evidence="11">
    <location>
        <position position="383"/>
    </location>
</feature>
<dbReference type="GO" id="GO:0008270">
    <property type="term" value="F:zinc ion binding"/>
    <property type="evidence" value="ECO:0007669"/>
    <property type="project" value="UniProtKB-KW"/>
</dbReference>
<feature type="site" description="Histone H3K4me3 binding" evidence="11">
    <location>
        <position position="395"/>
    </location>
</feature>
<feature type="binding site" evidence="12">
    <location>
        <position position="375"/>
    </location>
    <ligand>
        <name>Zn(2+)</name>
        <dbReference type="ChEBI" id="CHEBI:29105"/>
        <label>1</label>
    </ligand>
</feature>
<dbReference type="SMART" id="SM00249">
    <property type="entry name" value="PHD"/>
    <property type="match status" value="1"/>
</dbReference>
<keyword evidence="4 12" id="KW-0479">Metal-binding</keyword>
<dbReference type="InterPro" id="IPR001965">
    <property type="entry name" value="Znf_PHD"/>
</dbReference>
<dbReference type="Gene3D" id="6.10.140.1740">
    <property type="match status" value="1"/>
</dbReference>
<feature type="binding site" evidence="12">
    <location>
        <position position="373"/>
    </location>
    <ligand>
        <name>Zn(2+)</name>
        <dbReference type="ChEBI" id="CHEBI:29105"/>
        <label>1</label>
    </ligand>
</feature>
<keyword evidence="3" id="KW-0341">Growth regulation</keyword>
<keyword evidence="6 12" id="KW-0862">Zinc</keyword>
<feature type="binding site" evidence="12">
    <location>
        <position position="400"/>
    </location>
    <ligand>
        <name>Zn(2+)</name>
        <dbReference type="ChEBI" id="CHEBI:29105"/>
        <label>1</label>
    </ligand>
</feature>
<feature type="binding site" evidence="12">
    <location>
        <position position="386"/>
    </location>
    <ligand>
        <name>Zn(2+)</name>
        <dbReference type="ChEBI" id="CHEBI:29105"/>
        <label>2</label>
    </ligand>
</feature>
<feature type="binding site" evidence="12">
    <location>
        <position position="416"/>
    </location>
    <ligand>
        <name>Zn(2+)</name>
        <dbReference type="ChEBI" id="CHEBI:29105"/>
        <label>2</label>
    </ligand>
</feature>
<dbReference type="CDD" id="cd15505">
    <property type="entry name" value="PHD_ING"/>
    <property type="match status" value="1"/>
</dbReference>
<dbReference type="PANTHER" id="PTHR10333:SF103">
    <property type="entry name" value="INHIBITOR OF GROWTH PROTEIN 3"/>
    <property type="match status" value="1"/>
</dbReference>
<evidence type="ECO:0000256" key="9">
    <source>
        <dbReference type="ARBA" id="ARBA00023163"/>
    </source>
</evidence>
<comment type="subunit">
    <text evidence="14">Component of an histone acetyltransferase complex. Interacts with H3K4me3 and to a lesser extent with H3K4me2.</text>
</comment>
<dbReference type="GO" id="GO:0005634">
    <property type="term" value="C:nucleus"/>
    <property type="evidence" value="ECO:0007669"/>
    <property type="project" value="UniProtKB-SubCell"/>
</dbReference>
<evidence type="ECO:0000259" key="16">
    <source>
        <dbReference type="PROSITE" id="PS50016"/>
    </source>
</evidence>
<feature type="region of interest" description="Disordered" evidence="15">
    <location>
        <begin position="424"/>
        <end position="448"/>
    </location>
</feature>
<evidence type="ECO:0000256" key="6">
    <source>
        <dbReference type="ARBA" id="ARBA00022833"/>
    </source>
</evidence>
<evidence type="ECO:0000256" key="4">
    <source>
        <dbReference type="ARBA" id="ARBA00022723"/>
    </source>
</evidence>
<dbReference type="SMART" id="SM01408">
    <property type="entry name" value="ING"/>
    <property type="match status" value="1"/>
</dbReference>
<dbReference type="GO" id="GO:0006325">
    <property type="term" value="P:chromatin organization"/>
    <property type="evidence" value="ECO:0007669"/>
    <property type="project" value="UniProtKB-KW"/>
</dbReference>
<evidence type="ECO:0000256" key="10">
    <source>
        <dbReference type="ARBA" id="ARBA00023242"/>
    </source>
</evidence>
<protein>
    <recommendedName>
        <fullName evidence="14">Inhibitor of growth protein</fullName>
    </recommendedName>
</protein>
<feature type="site" description="Histone H3K4me3 binding" evidence="11">
    <location>
        <position position="387"/>
    </location>
</feature>
<evidence type="ECO:0000256" key="12">
    <source>
        <dbReference type="PIRSR" id="PIRSR628651-51"/>
    </source>
</evidence>
<feature type="domain" description="PHD-type" evidence="16">
    <location>
        <begin position="370"/>
        <end position="419"/>
    </location>
</feature>
<evidence type="ECO:0000256" key="2">
    <source>
        <dbReference type="ARBA" id="ARBA00010210"/>
    </source>
</evidence>
<dbReference type="EMBL" id="GGYP01006718">
    <property type="protein sequence ID" value="MDE51489.1"/>
    <property type="molecule type" value="Transcribed_RNA"/>
</dbReference>
<evidence type="ECO:0000313" key="17">
    <source>
        <dbReference type="EMBL" id="MDE51489.1"/>
    </source>
</evidence>
<dbReference type="InterPro" id="IPR028651">
    <property type="entry name" value="ING_fam"/>
</dbReference>
<dbReference type="Gene3D" id="3.30.40.10">
    <property type="entry name" value="Zinc/RING finger domain, C3HC4 (zinc finger)"/>
    <property type="match status" value="1"/>
</dbReference>
<keyword evidence="5 13" id="KW-0863">Zinc-finger</keyword>
<dbReference type="CDD" id="cd16858">
    <property type="entry name" value="ING_ING3_Yng2p"/>
    <property type="match status" value="1"/>
</dbReference>
<sequence length="448" mass="50122">MLYLEDYLELIEHLPQELRDRFTLIRESDLHVNNSSLHIDTKVKQFFAEAEKLNPEQRQCEYENILKDFEKTLEYADDKVQLADQTHDIMVKLIQKLDGEIDKFKLELEADHAGISLGNNLGFKSTYKNHYSSPYDQQHSALKAALSSRVTPTPQDIVPVGTINSSSIQNNKISTNYNSVREKGSNHTDANNPFVRQNPLAAAASQAIAATQQLHQGRRTSSLKASFAAINAAGLGGNYLDSLGYNNKEGLNRNALAPMAPGQQAFRYSQHYGRLSANGNSSPSYLPVTKSGRSTKRPKHHASHIYPDESPPSISSDNSVFEYSESMSSADFIDGGTAFGSTSPSSFDCTNSSRISDQNGAGTFYQRDETKYCICRQISYGAMVACDNEECEIEWFHYDCVGITQPPKGKWYCFECTKKMSSLDHHNTSSHQQTQTHRKRGRKEMIAN</sequence>
<evidence type="ECO:0000256" key="11">
    <source>
        <dbReference type="PIRSR" id="PIRSR628651-50"/>
    </source>
</evidence>
<evidence type="ECO:0000256" key="3">
    <source>
        <dbReference type="ARBA" id="ARBA00022604"/>
    </source>
</evidence>
<comment type="function">
    <text evidence="14">Component of an histone acetyltransferase complex.</text>
</comment>
<feature type="compositionally biased region" description="Basic residues" evidence="15">
    <location>
        <begin position="293"/>
        <end position="303"/>
    </location>
</feature>
<keyword evidence="9" id="KW-0804">Transcription</keyword>
<dbReference type="AlphaFoldDB" id="A0A6G1SM87"/>
<evidence type="ECO:0000256" key="1">
    <source>
        <dbReference type="ARBA" id="ARBA00004123"/>
    </source>
</evidence>
<keyword evidence="10 14" id="KW-0539">Nucleus</keyword>
<keyword evidence="7 14" id="KW-0156">Chromatin regulator</keyword>
<reference evidence="17" key="1">
    <citation type="submission" date="2018-10" db="EMBL/GenBank/DDBJ databases">
        <title>Transcriptome assembly of Aceria tosichella (Wheat curl mite) Type 2.</title>
        <authorList>
            <person name="Scully E.D."/>
            <person name="Geib S.M."/>
            <person name="Palmer N.A."/>
            <person name="Gupta A.K."/>
            <person name="Sarath G."/>
            <person name="Tatineni S."/>
        </authorList>
    </citation>
    <scope>NUCLEOTIDE SEQUENCE</scope>
    <source>
        <strain evidence="17">LincolnNE</strain>
    </source>
</reference>
<organism evidence="17">
    <name type="scientific">Aceria tosichella</name>
    <name type="common">wheat curl mite</name>
    <dbReference type="NCBI Taxonomy" id="561515"/>
    <lineage>
        <taxon>Eukaryota</taxon>
        <taxon>Metazoa</taxon>
        <taxon>Ecdysozoa</taxon>
        <taxon>Arthropoda</taxon>
        <taxon>Chelicerata</taxon>
        <taxon>Arachnida</taxon>
        <taxon>Acari</taxon>
        <taxon>Acariformes</taxon>
        <taxon>Trombidiformes</taxon>
        <taxon>Prostigmata</taxon>
        <taxon>Eupodina</taxon>
        <taxon>Eriophyoidea</taxon>
        <taxon>Eriophyidae</taxon>
        <taxon>Eriophyinae</taxon>
        <taxon>Aceriini</taxon>
        <taxon>Aceria</taxon>
    </lineage>
</organism>
<feature type="binding site" evidence="12">
    <location>
        <position position="413"/>
    </location>
    <ligand>
        <name>Zn(2+)</name>
        <dbReference type="ChEBI" id="CHEBI:29105"/>
        <label>2</label>
    </ligand>
</feature>
<dbReference type="InterPro" id="IPR019786">
    <property type="entry name" value="Zinc_finger_PHD-type_CS"/>
</dbReference>
<dbReference type="PANTHER" id="PTHR10333">
    <property type="entry name" value="INHIBITOR OF GROWTH PROTEIN"/>
    <property type="match status" value="1"/>
</dbReference>
<dbReference type="InterPro" id="IPR011011">
    <property type="entry name" value="Znf_FYVE_PHD"/>
</dbReference>
<proteinExistence type="inferred from homology"/>
<feature type="region of interest" description="Disordered" evidence="15">
    <location>
        <begin position="277"/>
        <end position="316"/>
    </location>
</feature>
<dbReference type="InterPro" id="IPR024610">
    <property type="entry name" value="ING_N_histone-binding"/>
</dbReference>
<feature type="binding site" evidence="12">
    <location>
        <position position="397"/>
    </location>
    <ligand>
        <name>Zn(2+)</name>
        <dbReference type="ChEBI" id="CHEBI:29105"/>
        <label>1</label>
    </ligand>
</feature>
<accession>A0A6G1SM87</accession>
<evidence type="ECO:0000256" key="14">
    <source>
        <dbReference type="RuleBase" id="RU361213"/>
    </source>
</evidence>
<comment type="similarity">
    <text evidence="2 14">Belongs to the ING family.</text>
</comment>
<feature type="site" description="Histone H3K4me3 binding" evidence="11">
    <location>
        <position position="372"/>
    </location>
</feature>
<evidence type="ECO:0000256" key="13">
    <source>
        <dbReference type="PROSITE-ProRule" id="PRU00146"/>
    </source>
</evidence>
<name>A0A6G1SM87_9ACAR</name>